<dbReference type="InterPro" id="IPR014059">
    <property type="entry name" value="TraI/TrwC_relax"/>
</dbReference>
<dbReference type="SUPFAM" id="SSF52540">
    <property type="entry name" value="P-loop containing nucleoside triphosphate hydrolases"/>
    <property type="match status" value="2"/>
</dbReference>
<sequence>MLSISKRGNGAEAKNYLLDTATDYYISGSESRQIFNHGSGYEKLNISDSFDELQFEKMLSGKFNDQIVGRSAGNGEFEHAAGWDLTFSAPKSVSILAIEGGDQGLLDAHTKAVKAALDYAEKNKIFYRVSDENGTKLVKSDNAFFTTFLHTTSRELDPQLHTHSFLQNATVDKDGKVRSIESNAIFDAKMLLGKIYRAELAYHAQQLGHELNFTDPEKLFFEVASVPQHVIDAKSKRRQQIEEAIDKFGIKSQAQTEVAAIMTRQRKRNVSAKELHEMWEEENKALGFSPKEILDKTKEAFERSQTETPNIGLGSPDFIGKLVESKAIDDARLAYRAIAVNDAAFKHEKLLEKTLSLGRGRFGQEEATAAIKTLIGTGEILYQSSGDITTSEAVKVETQIVRIVAERMGDYIPISDQETIEKTIADHNKASEHPLSVGQEESFKSIFLSNSAVSGVDGWAGTGKTTLNKLVKSTAEAHSMVVKGIAPTGSATETLFNETGIESKTLASFLYEKSNKSQSALNEIWLLDESSLGNADELLKLVEASNKLGSRLVLLGDKKQHHSVEWGRVFQQLQDAGMPTAQMRDIFRQKYEAYRDAVIDAAQGNIKETFERIKEKITTNDLSDHIKTMSLNDLNETMFVIPANSDRVVISKEIRNRLMELGELKDTRELDEDKKMKALILTSAQMNRVTQTDARFYQESGAGFIQFQSDNLGFKKDSLWKITSVNASTNTLMLQNVKDEQLVAPLNLDKFKGDNDSRYEFSAYRGEQREITVGDKMIWRKSNKDLKLTNGDNGVIKSIDQNNGTYVVAFSKNDGSSIEHTFKAKDLNHIEWNYASTSFLAQGKQKPKVIGLLESHRRFLVNQQSFYVTLSRGEVDVQLFTDNVSKLIKQIEENTGENSAAIIDQKILKSIIADVQSEKAMRSDPASLQKAVEQVLHSVDVLTDKKGIFSQDDIVNHTIRYGFGDFSAKDITQAIKILQTTKHLSLVRKDDNRQTYFTSGEQLSREGSLSKLVREGIGKRTHYASQGYVDAFIESSNKRVIEQGEGIFIDQPKSNALKSILSGKDEITILDGNEHRIREIVSGTLQHIAGTREVSIRSLSMNKATMDLHKSLGFKKTSNLWGFANQVTDMIAEGKKVSFRKEIWFIDYAGMASMENLEALTKLARATGAKIVLSNNHLENPFQGGRAIDLLKSQGVKSFDIDKTYEGNSLFQSSHALLEESKLSQALDVLDSHLVEVPGEDKEAKEKRVSVLASAYISSNERERLSTTVVIQDTRSRDLFNLMVRKSLSEQGVIDNGGVSLSSERSVFMTPQEKADARYYTPGHSVIFKSEKTNNEGGMLPANEALTILNVNLESNTIELKDKDGTIHTWNPKDSTFSRVNSHDVVKAVRQTFSKGDIVKLGSHHFDENKKVIARNGDRARVELAENGSVSLKLENGKTLVMKDDKMHKLEYAYSSSHFGLKGNKSERVLALLDSTKPFNVTKENLANILSNAKTELSIVVDSKNKILETIKKQPEPPKSALAARQIVAATEKKGFVNSYGLAMSSTDKAFDRLTQITQRAAERVQQIQQRAVVERQRDNQQQLSR</sequence>
<evidence type="ECO:0000313" key="2">
    <source>
        <dbReference type="EMBL" id="RGP89897.1"/>
    </source>
</evidence>
<dbReference type="EMBL" id="MCBA01000067">
    <property type="protein sequence ID" value="RGP89897.1"/>
    <property type="molecule type" value="Genomic_DNA"/>
</dbReference>
<evidence type="ECO:0000313" key="3">
    <source>
        <dbReference type="Proteomes" id="UP000266701"/>
    </source>
</evidence>
<dbReference type="SUPFAM" id="SSF55464">
    <property type="entry name" value="Origin of replication-binding domain, RBD-like"/>
    <property type="match status" value="1"/>
</dbReference>
<dbReference type="InterPro" id="IPR027417">
    <property type="entry name" value="P-loop_NTPase"/>
</dbReference>
<evidence type="ECO:0000259" key="1">
    <source>
        <dbReference type="Pfam" id="PF08751"/>
    </source>
</evidence>
<organism evidence="2 3">
    <name type="scientific">Vibrio cholerae</name>
    <dbReference type="NCBI Taxonomy" id="666"/>
    <lineage>
        <taxon>Bacteria</taxon>
        <taxon>Pseudomonadati</taxon>
        <taxon>Pseudomonadota</taxon>
        <taxon>Gammaproteobacteria</taxon>
        <taxon>Vibrionales</taxon>
        <taxon>Vibrionaceae</taxon>
        <taxon>Vibrio</taxon>
    </lineage>
</organism>
<reference evidence="2 3" key="1">
    <citation type="journal article" date="2017" name="Emerg. Infect. Dis.">
        <title>Carbapenemase VCC-1-Producing Vibrio cholerae in Coastal Waters of Germany.</title>
        <authorList>
            <person name="Hammerl J.A."/>
            <person name="Jackel C."/>
            <person name="Bortolaia V."/>
            <person name="Schwartz K."/>
            <person name="Bier N."/>
            <person name="Hendriksen R.S."/>
            <person name="Guerra B."/>
            <person name="Strauch E."/>
        </authorList>
    </citation>
    <scope>NUCLEOTIDE SEQUENCE [LARGE SCALE GENOMIC DNA]</scope>
    <source>
        <strain evidence="2 3">VN-2825</strain>
    </source>
</reference>
<feature type="domain" description="TrwC relaxase" evidence="1">
    <location>
        <begin position="12"/>
        <end position="285"/>
    </location>
</feature>
<dbReference type="Gene3D" id="3.40.50.300">
    <property type="entry name" value="P-loop containing nucleotide triphosphate hydrolases"/>
    <property type="match status" value="2"/>
</dbReference>
<gene>
    <name evidence="2" type="ORF">BC353_10070</name>
</gene>
<name>A0A395U2K8_VIBCL</name>
<dbReference type="Pfam" id="PF13604">
    <property type="entry name" value="AAA_30"/>
    <property type="match status" value="1"/>
</dbReference>
<dbReference type="Pfam" id="PF08751">
    <property type="entry name" value="TrwC"/>
    <property type="match status" value="1"/>
</dbReference>
<proteinExistence type="predicted"/>
<dbReference type="InterPro" id="IPR014862">
    <property type="entry name" value="TrwC"/>
</dbReference>
<dbReference type="NCBIfam" id="TIGR02686">
    <property type="entry name" value="relax_trwC"/>
    <property type="match status" value="1"/>
</dbReference>
<protein>
    <recommendedName>
        <fullName evidence="1">TrwC relaxase domain-containing protein</fullName>
    </recommendedName>
</protein>
<dbReference type="NCBIfam" id="NF041492">
    <property type="entry name" value="MobF"/>
    <property type="match status" value="1"/>
</dbReference>
<accession>A0A395U2K8</accession>
<comment type="caution">
    <text evidence="2">The sequence shown here is derived from an EMBL/GenBank/DDBJ whole genome shotgun (WGS) entry which is preliminary data.</text>
</comment>
<dbReference type="Proteomes" id="UP000266701">
    <property type="component" value="Unassembled WGS sequence"/>
</dbReference>
<dbReference type="Gene3D" id="2.30.30.940">
    <property type="match status" value="1"/>
</dbReference>